<sequence length="133" mass="15833">MLRKIIDIYYTHLIRPFMEVSYAMPDEEEVALAMTIMLFQFSEVLSNEGHVICKSYKEKLFSALFEYQLSKFPEKSDSERIQRYAQLLEMMQRVTKVWSIESDIHLILSTFDEMNIDGIPKDLLFNRYLTKSE</sequence>
<dbReference type="AlphaFoldDB" id="A0A914YLA1"/>
<dbReference type="PANTHER" id="PTHR47630">
    <property type="entry name" value="NUCLEAR HORMONE RECEPTOR FAMILY-RELATED-RELATED"/>
    <property type="match status" value="1"/>
</dbReference>
<evidence type="ECO:0000256" key="2">
    <source>
        <dbReference type="ARBA" id="ARBA00023163"/>
    </source>
</evidence>
<dbReference type="PROSITE" id="PS51843">
    <property type="entry name" value="NR_LBD"/>
    <property type="match status" value="1"/>
</dbReference>
<dbReference type="Proteomes" id="UP000887577">
    <property type="component" value="Unplaced"/>
</dbReference>
<name>A0A914YLA1_9BILA</name>
<protein>
    <submittedName>
        <fullName evidence="6">NR LBD domain-containing protein</fullName>
    </submittedName>
</protein>
<reference evidence="6" key="1">
    <citation type="submission" date="2022-11" db="UniProtKB">
        <authorList>
            <consortium name="WormBaseParasite"/>
        </authorList>
    </citation>
    <scope>IDENTIFICATION</scope>
</reference>
<evidence type="ECO:0000256" key="3">
    <source>
        <dbReference type="ARBA" id="ARBA00023170"/>
    </source>
</evidence>
<evidence type="ECO:0000259" key="4">
    <source>
        <dbReference type="PROSITE" id="PS51843"/>
    </source>
</evidence>
<keyword evidence="5" id="KW-1185">Reference proteome</keyword>
<dbReference type="Gene3D" id="1.10.565.10">
    <property type="entry name" value="Retinoid X Receptor"/>
    <property type="match status" value="1"/>
</dbReference>
<evidence type="ECO:0000313" key="6">
    <source>
        <dbReference type="WBParaSite" id="PSU_v2.g18097.t1"/>
    </source>
</evidence>
<organism evidence="5 6">
    <name type="scientific">Panagrolaimus superbus</name>
    <dbReference type="NCBI Taxonomy" id="310955"/>
    <lineage>
        <taxon>Eukaryota</taxon>
        <taxon>Metazoa</taxon>
        <taxon>Ecdysozoa</taxon>
        <taxon>Nematoda</taxon>
        <taxon>Chromadorea</taxon>
        <taxon>Rhabditida</taxon>
        <taxon>Tylenchina</taxon>
        <taxon>Panagrolaimomorpha</taxon>
        <taxon>Panagrolaimoidea</taxon>
        <taxon>Panagrolaimidae</taxon>
        <taxon>Panagrolaimus</taxon>
    </lineage>
</organism>
<evidence type="ECO:0000313" key="5">
    <source>
        <dbReference type="Proteomes" id="UP000887577"/>
    </source>
</evidence>
<keyword evidence="1" id="KW-0805">Transcription regulation</keyword>
<keyword evidence="2" id="KW-0804">Transcription</keyword>
<dbReference type="PANTHER" id="PTHR47630:SF6">
    <property type="entry name" value="NUCLEAR HORMONE RECEPTOR FAMILY"/>
    <property type="match status" value="1"/>
</dbReference>
<dbReference type="Pfam" id="PF00104">
    <property type="entry name" value="Hormone_recep"/>
    <property type="match status" value="1"/>
</dbReference>
<dbReference type="InterPro" id="IPR035500">
    <property type="entry name" value="NHR-like_dom_sf"/>
</dbReference>
<accession>A0A914YLA1</accession>
<keyword evidence="3" id="KW-0675">Receptor</keyword>
<feature type="domain" description="NR LBD" evidence="4">
    <location>
        <begin position="1"/>
        <end position="127"/>
    </location>
</feature>
<dbReference type="InterPro" id="IPR000536">
    <property type="entry name" value="Nucl_hrmn_rcpt_lig-bd"/>
</dbReference>
<dbReference type="SUPFAM" id="SSF48508">
    <property type="entry name" value="Nuclear receptor ligand-binding domain"/>
    <property type="match status" value="1"/>
</dbReference>
<proteinExistence type="predicted"/>
<dbReference type="WBParaSite" id="PSU_v2.g18097.t1">
    <property type="protein sequence ID" value="PSU_v2.g18097.t1"/>
    <property type="gene ID" value="PSU_v2.g18097"/>
</dbReference>
<dbReference type="InterPro" id="IPR052499">
    <property type="entry name" value="C.elegans_NHRs"/>
</dbReference>
<evidence type="ECO:0000256" key="1">
    <source>
        <dbReference type="ARBA" id="ARBA00023015"/>
    </source>
</evidence>